<reference evidence="1" key="1">
    <citation type="submission" date="2018-12" db="EMBL/GenBank/DDBJ databases">
        <authorList>
            <person name="Will S."/>
            <person name="Neumann-Schaal M."/>
            <person name="Henke P."/>
        </authorList>
    </citation>
    <scope>NUCLEOTIDE SEQUENCE</scope>
    <source>
        <strain evidence="1">PCC 7102</strain>
    </source>
</reference>
<accession>A0A3S1CFP1</accession>
<protein>
    <submittedName>
        <fullName evidence="1">ATPase</fullName>
    </submittedName>
</protein>
<sequence length="267" mass="29706">MTTPKITVVAGTLGSGKTTWIFQQLASNNHKYPYNKTLYYSPGTGKLPIDQTHIASECPGVKVFHDGEEAEFLNQINSALSIYIEIGFYLKLATISKILPNNQPYQAIAVLPPYLKHKDSDLHQWASEIISGASVHDTIYIDNSTQIWRVPLSGEVIDEDSLVEFWYEVTNGAYGNVTRAKGIFDVNDGRSLYTEYVAGLPPTGLFELDLTRNLEGRPKRFSGIEVIGSKLDEVTLGQTLQDCLLSEAAIEQYQEQVKQVLSEGIEE</sequence>
<dbReference type="RefSeq" id="WP_127085472.1">
    <property type="nucleotide sequence ID" value="NZ_RSCL01000023.1"/>
</dbReference>
<proteinExistence type="predicted"/>
<evidence type="ECO:0000313" key="1">
    <source>
        <dbReference type="EMBL" id="RUT00598.1"/>
    </source>
</evidence>
<organism evidence="1 2">
    <name type="scientific">Dulcicalothrix desertica PCC 7102</name>
    <dbReference type="NCBI Taxonomy" id="232991"/>
    <lineage>
        <taxon>Bacteria</taxon>
        <taxon>Bacillati</taxon>
        <taxon>Cyanobacteriota</taxon>
        <taxon>Cyanophyceae</taxon>
        <taxon>Nostocales</taxon>
        <taxon>Calotrichaceae</taxon>
        <taxon>Dulcicalothrix</taxon>
    </lineage>
</organism>
<evidence type="ECO:0000313" key="2">
    <source>
        <dbReference type="Proteomes" id="UP000271624"/>
    </source>
</evidence>
<dbReference type="AlphaFoldDB" id="A0A3S1CFP1"/>
<dbReference type="OrthoDB" id="539483at2"/>
<dbReference type="Proteomes" id="UP000271624">
    <property type="component" value="Unassembled WGS sequence"/>
</dbReference>
<dbReference type="EMBL" id="RSCL01000023">
    <property type="protein sequence ID" value="RUT00598.1"/>
    <property type="molecule type" value="Genomic_DNA"/>
</dbReference>
<gene>
    <name evidence="1" type="ORF">DSM106972_073690</name>
</gene>
<reference evidence="1" key="2">
    <citation type="journal article" date="2019" name="Genome Biol. Evol.">
        <title>Day and night: Metabolic profiles and evolutionary relationships of six axenic non-marine cyanobacteria.</title>
        <authorList>
            <person name="Will S.E."/>
            <person name="Henke P."/>
            <person name="Boedeker C."/>
            <person name="Huang S."/>
            <person name="Brinkmann H."/>
            <person name="Rohde M."/>
            <person name="Jarek M."/>
            <person name="Friedl T."/>
            <person name="Seufert S."/>
            <person name="Schumacher M."/>
            <person name="Overmann J."/>
            <person name="Neumann-Schaal M."/>
            <person name="Petersen J."/>
        </authorList>
    </citation>
    <scope>NUCLEOTIDE SEQUENCE [LARGE SCALE GENOMIC DNA]</scope>
    <source>
        <strain evidence="1">PCC 7102</strain>
    </source>
</reference>
<comment type="caution">
    <text evidence="1">The sequence shown here is derived from an EMBL/GenBank/DDBJ whole genome shotgun (WGS) entry which is preliminary data.</text>
</comment>
<name>A0A3S1CFP1_9CYAN</name>
<keyword evidence="2" id="KW-1185">Reference proteome</keyword>